<dbReference type="Proteomes" id="UP000319103">
    <property type="component" value="Unassembled WGS sequence"/>
</dbReference>
<dbReference type="Pfam" id="PF13432">
    <property type="entry name" value="TPR_16"/>
    <property type="match status" value="2"/>
</dbReference>
<sequence length="923" mass="98507">MTPHSVHNEITGGVFFAPVIQGQVVNLQLPPTIAPALSGLPPATGSFTGRDREIGAILQALAPDQPPVLVSALSGLAGIGKTELAVQAAVRAVREEGWFPGGVLFVDLFGYDPDRRLTPERALDGLLRALGIPAEHIPPGLQDRARLYRSALDALATAGRRILLVLDNAASAAQVEPLLPTDGRTAALVTSRHTLDIGARLHDLDTLTPDAAVDLLARAIHEARGADDTRIAADPEAAATIAELCAGLPLALRIAAALLADHPTRPVASLAQALATAHTRLDRLRREDRAVRAAFDLSYQQLAHAQARLFRLLPLNPGPDVGTEAAAELLGEDPYESESLLQDLARAHLIEPGQAWGRWRLHDLVRLYADRLGGERGEEDGRKDAQERLCQYYLLGTDAASAYLVELDSEGAPRFPDRSSALAWLDGEYANVVALALAIAASPQDGVGRVVDLAAGLMPFCNLRRRYDDDIRMFTAALQVCQSSGDLQQEREVLSGLAIVLSAAYRFDEALAMHTRALAICHRLGDDRRATAELGRLSSVLIGLNRYEEAADASRAAATTFQESGDVLGEATALTSLGMALYQAQRLEEAVAANASAVDCYRALGMRVMEAVAATNTGLALQGLGRFHEAHQVLSQAIAVFREFGDRAQEGDALTKLGMTLAELGRFEEAVDAFAESLAISREFGDRHLEVGDLANLGLALGSAERFTEAVDTLGEATALARDLDDAHAEADVCDKLGSVLRGGGHFEEAAEAHRQAVLLFEDLYAPYSATSARCHLGLALLALDRATEAVDAFQGAVVGYRDLTAPHDEGCAFHSLGLALLLAGRPTEAAEAQTRAIALFQGTSDRLQEARAWHALGHVQCYLSKFTEAQDSHARALALFTELADHEAAAGARLGAAIAHNEHWLRSDPPQLPYSSNVNSQA</sequence>
<keyword evidence="3" id="KW-1185">Reference proteome</keyword>
<gene>
    <name evidence="2" type="ORF">E6W39_28700</name>
</gene>
<dbReference type="InterPro" id="IPR019734">
    <property type="entry name" value="TPR_rpt"/>
</dbReference>
<dbReference type="AlphaFoldDB" id="A0A540W977"/>
<dbReference type="RefSeq" id="WP_141635961.1">
    <property type="nucleotide sequence ID" value="NZ_VIGB01000003.1"/>
</dbReference>
<dbReference type="GO" id="GO:0043531">
    <property type="term" value="F:ADP binding"/>
    <property type="evidence" value="ECO:0007669"/>
    <property type="project" value="InterPro"/>
</dbReference>
<keyword evidence="1" id="KW-0802">TPR repeat</keyword>
<dbReference type="EMBL" id="VIGB01000003">
    <property type="protein sequence ID" value="TQF05487.1"/>
    <property type="molecule type" value="Genomic_DNA"/>
</dbReference>
<evidence type="ECO:0000313" key="2">
    <source>
        <dbReference type="EMBL" id="TQF05487.1"/>
    </source>
</evidence>
<protein>
    <submittedName>
        <fullName evidence="2">Tetratricopeptide repeat protein</fullName>
    </submittedName>
</protein>
<dbReference type="PANTHER" id="PTHR47691:SF3">
    <property type="entry name" value="HTH-TYPE TRANSCRIPTIONAL REGULATOR RV0890C-RELATED"/>
    <property type="match status" value="1"/>
</dbReference>
<dbReference type="InterPro" id="IPR027417">
    <property type="entry name" value="P-loop_NTPase"/>
</dbReference>
<dbReference type="SMART" id="SM00028">
    <property type="entry name" value="TPR"/>
    <property type="match status" value="9"/>
</dbReference>
<feature type="repeat" description="TPR" evidence="1">
    <location>
        <begin position="651"/>
        <end position="684"/>
    </location>
</feature>
<proteinExistence type="predicted"/>
<dbReference type="OrthoDB" id="3873120at2"/>
<comment type="caution">
    <text evidence="2">The sequence shown here is derived from an EMBL/GenBank/DDBJ whole genome shotgun (WGS) entry which is preliminary data.</text>
</comment>
<dbReference type="Pfam" id="PF13424">
    <property type="entry name" value="TPR_12"/>
    <property type="match status" value="1"/>
</dbReference>
<dbReference type="PANTHER" id="PTHR47691">
    <property type="entry name" value="REGULATOR-RELATED"/>
    <property type="match status" value="1"/>
</dbReference>
<dbReference type="Pfam" id="PF13374">
    <property type="entry name" value="TPR_10"/>
    <property type="match status" value="1"/>
</dbReference>
<dbReference type="PRINTS" id="PR00364">
    <property type="entry name" value="DISEASERSIST"/>
</dbReference>
<organism evidence="2 3">
    <name type="scientific">Kitasatospora acidiphila</name>
    <dbReference type="NCBI Taxonomy" id="2567942"/>
    <lineage>
        <taxon>Bacteria</taxon>
        <taxon>Bacillati</taxon>
        <taxon>Actinomycetota</taxon>
        <taxon>Actinomycetes</taxon>
        <taxon>Kitasatosporales</taxon>
        <taxon>Streptomycetaceae</taxon>
        <taxon>Kitasatospora</taxon>
    </lineage>
</organism>
<dbReference type="Gene3D" id="1.25.40.10">
    <property type="entry name" value="Tetratricopeptide repeat domain"/>
    <property type="match status" value="3"/>
</dbReference>
<dbReference type="SUPFAM" id="SSF48452">
    <property type="entry name" value="TPR-like"/>
    <property type="match status" value="3"/>
</dbReference>
<reference evidence="2 3" key="1">
    <citation type="submission" date="2019-06" db="EMBL/GenBank/DDBJ databases">
        <title>Description of Kitasatospora acidophila sp. nov. isolated from pine grove soil, and reclassification of Streptomyces novaecaesareae to Kitasatospora novaeceasareae comb. nov.</title>
        <authorList>
            <person name="Kim M.J."/>
        </authorList>
    </citation>
    <scope>NUCLEOTIDE SEQUENCE [LARGE SCALE GENOMIC DNA]</scope>
    <source>
        <strain evidence="2 3">MMS16-CNU292</strain>
    </source>
</reference>
<name>A0A540W977_9ACTN</name>
<evidence type="ECO:0000256" key="1">
    <source>
        <dbReference type="PROSITE-ProRule" id="PRU00339"/>
    </source>
</evidence>
<evidence type="ECO:0000313" key="3">
    <source>
        <dbReference type="Proteomes" id="UP000319103"/>
    </source>
</evidence>
<dbReference type="SUPFAM" id="SSF52540">
    <property type="entry name" value="P-loop containing nucleoside triphosphate hydrolases"/>
    <property type="match status" value="1"/>
</dbReference>
<dbReference type="InterPro" id="IPR011990">
    <property type="entry name" value="TPR-like_helical_dom_sf"/>
</dbReference>
<dbReference type="Gene3D" id="3.40.50.300">
    <property type="entry name" value="P-loop containing nucleotide triphosphate hydrolases"/>
    <property type="match status" value="1"/>
</dbReference>
<accession>A0A540W977</accession>
<dbReference type="PROSITE" id="PS50005">
    <property type="entry name" value="TPR"/>
    <property type="match status" value="1"/>
</dbReference>